<evidence type="ECO:0000313" key="13">
    <source>
        <dbReference type="Proteomes" id="UP000199446"/>
    </source>
</evidence>
<keyword evidence="6 11" id="KW-0472">Membrane</keyword>
<accession>A0A1G7EYZ2</accession>
<dbReference type="SUPFAM" id="SSF81340">
    <property type="entry name" value="Clc chloride channel"/>
    <property type="match status" value="1"/>
</dbReference>
<dbReference type="Gene3D" id="1.10.3080.10">
    <property type="entry name" value="Clc chloride channel"/>
    <property type="match status" value="1"/>
</dbReference>
<dbReference type="OrthoDB" id="32019at2"/>
<evidence type="ECO:0000256" key="9">
    <source>
        <dbReference type="ARBA" id="ARBA00023303"/>
    </source>
</evidence>
<feature type="transmembrane region" description="Helical" evidence="11">
    <location>
        <begin position="163"/>
        <end position="191"/>
    </location>
</feature>
<feature type="transmembrane region" description="Helical" evidence="11">
    <location>
        <begin position="77"/>
        <end position="105"/>
    </location>
</feature>
<dbReference type="GO" id="GO:0034707">
    <property type="term" value="C:chloride channel complex"/>
    <property type="evidence" value="ECO:0007669"/>
    <property type="project" value="UniProtKB-KW"/>
</dbReference>
<keyword evidence="9" id="KW-0407">Ion channel</keyword>
<evidence type="ECO:0000256" key="7">
    <source>
        <dbReference type="ARBA" id="ARBA00023173"/>
    </source>
</evidence>
<feature type="transmembrane region" description="Helical" evidence="11">
    <location>
        <begin position="235"/>
        <end position="254"/>
    </location>
</feature>
<evidence type="ECO:0000256" key="2">
    <source>
        <dbReference type="ARBA" id="ARBA00022448"/>
    </source>
</evidence>
<feature type="transmembrane region" description="Helical" evidence="11">
    <location>
        <begin position="275"/>
        <end position="299"/>
    </location>
</feature>
<keyword evidence="5" id="KW-0406">Ion transport</keyword>
<dbReference type="RefSeq" id="WP_093006076.1">
    <property type="nucleotide sequence ID" value="NZ_FNBC01000007.1"/>
</dbReference>
<evidence type="ECO:0000256" key="10">
    <source>
        <dbReference type="SAM" id="MobiDB-lite"/>
    </source>
</evidence>
<feature type="transmembrane region" description="Helical" evidence="11">
    <location>
        <begin position="389"/>
        <end position="408"/>
    </location>
</feature>
<keyword evidence="3 11" id="KW-0812">Transmembrane</keyword>
<evidence type="ECO:0000256" key="1">
    <source>
        <dbReference type="ARBA" id="ARBA00004141"/>
    </source>
</evidence>
<dbReference type="Pfam" id="PF00654">
    <property type="entry name" value="Voltage_CLC"/>
    <property type="match status" value="1"/>
</dbReference>
<dbReference type="InterPro" id="IPR001807">
    <property type="entry name" value="ClC"/>
</dbReference>
<gene>
    <name evidence="12" type="ORF">SAMN04488243_1075</name>
</gene>
<dbReference type="PANTHER" id="PTHR43427:SF6">
    <property type="entry name" value="CHLORIDE CHANNEL PROTEIN CLC-E"/>
    <property type="match status" value="1"/>
</dbReference>
<feature type="transmembrane region" description="Helical" evidence="11">
    <location>
        <begin position="203"/>
        <end position="223"/>
    </location>
</feature>
<proteinExistence type="predicted"/>
<evidence type="ECO:0000313" key="12">
    <source>
        <dbReference type="EMBL" id="SDE68807.1"/>
    </source>
</evidence>
<sequence length="453" mass="46047">MPPRPPNRFPLLDEGTRHLGPLILYSAFTGAAAGLGVALLNLALRALGEAAGLAFGYLPPEPPGEGGLLQAFTGPRFWPLALLLPLLFALISLLGSGQGLSALLLLAREGREASRLAHPRSVLGGVLQLALYSPLGREGPFGVLGLWLGSALDRRFPRVGGGLAFAGLAAGLGAAFHAPVAGALLATEILYQSLLLEARALTPALIGALSGFAVYGAFFGYTPLLPFRVEVGLEALPAGMLTGLLAALLAASLTEGSRFLRRRLKPLAFPLRHGLLGLALGLSLLLVPEALGAGLGWVAVATTPLLGLSALLSLLLAKLALVLLAQGARAYGGPYTPALVLGGLLGALLARLSGPLALPPEALALAGGSAVLAGVARAPFAATVLAAEWGGYATLPLVLPAVLLAYVLSPAHPSEGLREALATQEEPPSERPPQREPPPPAPEGGAEPGSPRG</sequence>
<feature type="transmembrane region" description="Helical" evidence="11">
    <location>
        <begin position="21"/>
        <end position="44"/>
    </location>
</feature>
<protein>
    <submittedName>
        <fullName evidence="12">Chloride channel protein, CIC family</fullName>
    </submittedName>
</protein>
<dbReference type="GO" id="GO:0005254">
    <property type="term" value="F:chloride channel activity"/>
    <property type="evidence" value="ECO:0007669"/>
    <property type="project" value="UniProtKB-KW"/>
</dbReference>
<evidence type="ECO:0000256" key="3">
    <source>
        <dbReference type="ARBA" id="ARBA00022692"/>
    </source>
</evidence>
<keyword evidence="2" id="KW-0813">Transport</keyword>
<feature type="transmembrane region" description="Helical" evidence="11">
    <location>
        <begin position="305"/>
        <end position="325"/>
    </location>
</feature>
<evidence type="ECO:0000256" key="8">
    <source>
        <dbReference type="ARBA" id="ARBA00023214"/>
    </source>
</evidence>
<feature type="compositionally biased region" description="Low complexity" evidence="10">
    <location>
        <begin position="443"/>
        <end position="453"/>
    </location>
</feature>
<evidence type="ECO:0000256" key="6">
    <source>
        <dbReference type="ARBA" id="ARBA00023136"/>
    </source>
</evidence>
<evidence type="ECO:0000256" key="11">
    <source>
        <dbReference type="SAM" id="Phobius"/>
    </source>
</evidence>
<feature type="region of interest" description="Disordered" evidence="10">
    <location>
        <begin position="416"/>
        <end position="453"/>
    </location>
</feature>
<dbReference type="Proteomes" id="UP000199446">
    <property type="component" value="Unassembled WGS sequence"/>
</dbReference>
<organism evidence="12 13">
    <name type="scientific">Thermus arciformis</name>
    <dbReference type="NCBI Taxonomy" id="482827"/>
    <lineage>
        <taxon>Bacteria</taxon>
        <taxon>Thermotogati</taxon>
        <taxon>Deinococcota</taxon>
        <taxon>Deinococci</taxon>
        <taxon>Thermales</taxon>
        <taxon>Thermaceae</taxon>
        <taxon>Thermus</taxon>
    </lineage>
</organism>
<feature type="transmembrane region" description="Helical" evidence="11">
    <location>
        <begin position="337"/>
        <end position="358"/>
    </location>
</feature>
<dbReference type="InterPro" id="IPR050368">
    <property type="entry name" value="ClC-type_chloride_channel"/>
</dbReference>
<evidence type="ECO:0000256" key="5">
    <source>
        <dbReference type="ARBA" id="ARBA00023065"/>
    </source>
</evidence>
<name>A0A1G7EYZ2_9DEIN</name>
<dbReference type="EMBL" id="FNBC01000007">
    <property type="protein sequence ID" value="SDE68807.1"/>
    <property type="molecule type" value="Genomic_DNA"/>
</dbReference>
<keyword evidence="7" id="KW-0869">Chloride channel</keyword>
<evidence type="ECO:0000256" key="4">
    <source>
        <dbReference type="ARBA" id="ARBA00022989"/>
    </source>
</evidence>
<dbReference type="STRING" id="482827.SAMN04488243_1075"/>
<comment type="subcellular location">
    <subcellularLocation>
        <location evidence="1">Membrane</location>
        <topology evidence="1">Multi-pass membrane protein</topology>
    </subcellularLocation>
</comment>
<keyword evidence="4 11" id="KW-1133">Transmembrane helix</keyword>
<reference evidence="13" key="1">
    <citation type="submission" date="2016-10" db="EMBL/GenBank/DDBJ databases">
        <authorList>
            <person name="Varghese N."/>
            <person name="Submissions S."/>
        </authorList>
    </citation>
    <scope>NUCLEOTIDE SEQUENCE [LARGE SCALE GENOMIC DNA]</scope>
    <source>
        <strain evidence="13">CGMCC 1.6992</strain>
    </source>
</reference>
<keyword evidence="13" id="KW-1185">Reference proteome</keyword>
<keyword evidence="8" id="KW-0868">Chloride</keyword>
<dbReference type="InterPro" id="IPR014743">
    <property type="entry name" value="Cl-channel_core"/>
</dbReference>
<dbReference type="PANTHER" id="PTHR43427">
    <property type="entry name" value="CHLORIDE CHANNEL PROTEIN CLC-E"/>
    <property type="match status" value="1"/>
</dbReference>
<dbReference type="AlphaFoldDB" id="A0A1G7EYZ2"/>